<evidence type="ECO:0000259" key="3">
    <source>
        <dbReference type="PROSITE" id="PS50102"/>
    </source>
</evidence>
<dbReference type="EMBL" id="OU466863">
    <property type="protein sequence ID" value="CAH2075786.1"/>
    <property type="molecule type" value="Genomic_DNA"/>
</dbReference>
<evidence type="ECO:0000313" key="4">
    <source>
        <dbReference type="EMBL" id="CAH2075786.1"/>
    </source>
</evidence>
<evidence type="ECO:0000256" key="1">
    <source>
        <dbReference type="PROSITE-ProRule" id="PRU00176"/>
    </source>
</evidence>
<feature type="region of interest" description="Disordered" evidence="2">
    <location>
        <begin position="38"/>
        <end position="66"/>
    </location>
</feature>
<dbReference type="InterPro" id="IPR035979">
    <property type="entry name" value="RBD_domain_sf"/>
</dbReference>
<dbReference type="InterPro" id="IPR012677">
    <property type="entry name" value="Nucleotide-bd_a/b_plait_sf"/>
</dbReference>
<dbReference type="Pfam" id="PF00076">
    <property type="entry name" value="RRM_1"/>
    <property type="match status" value="1"/>
</dbReference>
<name>A0AAU9SV31_THLAR</name>
<gene>
    <name evidence="4" type="ORF">TAV2_LOCUS25005</name>
</gene>
<feature type="domain" description="RRM" evidence="3">
    <location>
        <begin position="91"/>
        <end position="177"/>
    </location>
</feature>
<reference evidence="4 5" key="1">
    <citation type="submission" date="2022-03" db="EMBL/GenBank/DDBJ databases">
        <authorList>
            <person name="Nunn A."/>
            <person name="Chopra R."/>
            <person name="Nunn A."/>
            <person name="Contreras Garrido A."/>
        </authorList>
    </citation>
    <scope>NUCLEOTIDE SEQUENCE [LARGE SCALE GENOMIC DNA]</scope>
</reference>
<evidence type="ECO:0000313" key="5">
    <source>
        <dbReference type="Proteomes" id="UP000836841"/>
    </source>
</evidence>
<accession>A0AAU9SV31</accession>
<keyword evidence="5" id="KW-1185">Reference proteome</keyword>
<dbReference type="InterPro" id="IPR000504">
    <property type="entry name" value="RRM_dom"/>
</dbReference>
<dbReference type="SMART" id="SM00360">
    <property type="entry name" value="RRM"/>
    <property type="match status" value="1"/>
</dbReference>
<sequence length="177" mass="19929">MSILQTKLRLSVKHSKVFASQPSSRSFLSISMDNKRKRLEELDSKPELEDSDDLGKPKDVETTRDHSVIELNDSEALESDRDEMTAMNKRESIFVKGFSCSPPRDKIKRALKKHFSSCGPVTGIFVPFHCKTGSPLGYAFINMGQEAEKALKLDGSCLGGENTFCYDGNKERRIHRL</sequence>
<dbReference type="Gene3D" id="3.30.70.330">
    <property type="match status" value="1"/>
</dbReference>
<evidence type="ECO:0000256" key="2">
    <source>
        <dbReference type="SAM" id="MobiDB-lite"/>
    </source>
</evidence>
<keyword evidence="1" id="KW-0694">RNA-binding</keyword>
<dbReference type="SUPFAM" id="SSF54928">
    <property type="entry name" value="RNA-binding domain, RBD"/>
    <property type="match status" value="1"/>
</dbReference>
<protein>
    <recommendedName>
        <fullName evidence="3">RRM domain-containing protein</fullName>
    </recommendedName>
</protein>
<dbReference type="AlphaFoldDB" id="A0AAU9SV31"/>
<dbReference type="PROSITE" id="PS50102">
    <property type="entry name" value="RRM"/>
    <property type="match status" value="1"/>
</dbReference>
<dbReference type="Proteomes" id="UP000836841">
    <property type="component" value="Chromosome 7"/>
</dbReference>
<organism evidence="4 5">
    <name type="scientific">Thlaspi arvense</name>
    <name type="common">Field penny-cress</name>
    <dbReference type="NCBI Taxonomy" id="13288"/>
    <lineage>
        <taxon>Eukaryota</taxon>
        <taxon>Viridiplantae</taxon>
        <taxon>Streptophyta</taxon>
        <taxon>Embryophyta</taxon>
        <taxon>Tracheophyta</taxon>
        <taxon>Spermatophyta</taxon>
        <taxon>Magnoliopsida</taxon>
        <taxon>eudicotyledons</taxon>
        <taxon>Gunneridae</taxon>
        <taxon>Pentapetalae</taxon>
        <taxon>rosids</taxon>
        <taxon>malvids</taxon>
        <taxon>Brassicales</taxon>
        <taxon>Brassicaceae</taxon>
        <taxon>Thlaspideae</taxon>
        <taxon>Thlaspi</taxon>
    </lineage>
</organism>
<proteinExistence type="predicted"/>
<dbReference type="GO" id="GO:0003723">
    <property type="term" value="F:RNA binding"/>
    <property type="evidence" value="ECO:0007669"/>
    <property type="project" value="UniProtKB-UniRule"/>
</dbReference>